<keyword evidence="3" id="KW-1185">Reference proteome</keyword>
<dbReference type="GO" id="GO:0016791">
    <property type="term" value="F:phosphatase activity"/>
    <property type="evidence" value="ECO:0007669"/>
    <property type="project" value="TreeGrafter"/>
</dbReference>
<dbReference type="HOGENOM" id="CLU_023125_4_0_14"/>
<dbReference type="STRING" id="35623.Aocu_10430"/>
<gene>
    <name evidence="2" type="ORF">Aocu_10430</name>
</gene>
<sequence>MKKYFIFSDIHGTLKPLVEKLDKLGFDMVDNNHILVSLGDNFDRGVENLYVLGYLRHFHKLGRLIMIRGNHDTYLEDFLLGKNDGIFNIKHNGLGNTLIEFADKDALSIDKIRNSIIKKYPFLVQMLHEMIDIFEIGKYRLIHAGYVLNDMSTWVISDFANAYDMITKMTKDDYIYIFGHTHVKSLNHFLLGKDSNDIFEYKNYIGIDANTILTKDVHVIVIEADGTLI</sequence>
<dbReference type="AlphaFoldDB" id="A0A061AHN8"/>
<dbReference type="PATRIC" id="fig|35623.3.peg.1043"/>
<evidence type="ECO:0000313" key="2">
    <source>
        <dbReference type="EMBL" id="CDR31116.1"/>
    </source>
</evidence>
<dbReference type="Pfam" id="PF00149">
    <property type="entry name" value="Metallophos"/>
    <property type="match status" value="1"/>
</dbReference>
<accession>A0A061AHN8</accession>
<name>A0A061AHN8_9MOLU</name>
<evidence type="ECO:0000259" key="1">
    <source>
        <dbReference type="Pfam" id="PF00149"/>
    </source>
</evidence>
<dbReference type="FunCoup" id="A0A061AHN8">
    <property type="interactions" value="7"/>
</dbReference>
<dbReference type="Proteomes" id="UP000032434">
    <property type="component" value="Chromosome 1"/>
</dbReference>
<dbReference type="Gene3D" id="3.60.21.10">
    <property type="match status" value="1"/>
</dbReference>
<protein>
    <submittedName>
        <fullName evidence="2">Calcineurin-like phosphoesterase</fullName>
    </submittedName>
</protein>
<dbReference type="GO" id="GO:0005737">
    <property type="term" value="C:cytoplasm"/>
    <property type="evidence" value="ECO:0007669"/>
    <property type="project" value="TreeGrafter"/>
</dbReference>
<dbReference type="EMBL" id="LK028559">
    <property type="protein sequence ID" value="CDR31116.1"/>
    <property type="molecule type" value="Genomic_DNA"/>
</dbReference>
<evidence type="ECO:0000313" key="3">
    <source>
        <dbReference type="Proteomes" id="UP000032434"/>
    </source>
</evidence>
<dbReference type="InterPro" id="IPR004843">
    <property type="entry name" value="Calcineurin-like_PHP"/>
</dbReference>
<dbReference type="PANTHER" id="PTHR42850">
    <property type="entry name" value="METALLOPHOSPHOESTERASE"/>
    <property type="match status" value="1"/>
</dbReference>
<proteinExistence type="predicted"/>
<dbReference type="InterPro" id="IPR029052">
    <property type="entry name" value="Metallo-depent_PP-like"/>
</dbReference>
<dbReference type="InParanoid" id="A0A061AHN8"/>
<dbReference type="RefSeq" id="WP_045749567.1">
    <property type="nucleotide sequence ID" value="NZ_FUZK01000001.1"/>
</dbReference>
<dbReference type="SUPFAM" id="SSF56300">
    <property type="entry name" value="Metallo-dependent phosphatases"/>
    <property type="match status" value="1"/>
</dbReference>
<feature type="domain" description="Calcineurin-like phosphoesterase" evidence="1">
    <location>
        <begin position="5"/>
        <end position="183"/>
    </location>
</feature>
<dbReference type="InterPro" id="IPR050126">
    <property type="entry name" value="Ap4A_hydrolase"/>
</dbReference>
<organism evidence="2 3">
    <name type="scientific">Acholeplasma oculi</name>
    <dbReference type="NCBI Taxonomy" id="35623"/>
    <lineage>
        <taxon>Bacteria</taxon>
        <taxon>Bacillati</taxon>
        <taxon>Mycoplasmatota</taxon>
        <taxon>Mollicutes</taxon>
        <taxon>Acholeplasmatales</taxon>
        <taxon>Acholeplasmataceae</taxon>
        <taxon>Acholeplasma</taxon>
    </lineage>
</organism>
<dbReference type="PANTHER" id="PTHR42850:SF4">
    <property type="entry name" value="ZINC-DEPENDENT ENDOPOLYPHOSPHATASE"/>
    <property type="match status" value="1"/>
</dbReference>
<dbReference type="KEGG" id="aoc:Aocu_10430"/>
<reference evidence="3" key="1">
    <citation type="submission" date="2014-05" db="EMBL/GenBank/DDBJ databases">
        <authorList>
            <person name="Kube M."/>
        </authorList>
    </citation>
    <scope>NUCLEOTIDE SEQUENCE [LARGE SCALE GENOMIC DNA]</scope>
</reference>